<dbReference type="SUPFAM" id="SSF53448">
    <property type="entry name" value="Nucleotide-diphospho-sugar transferases"/>
    <property type="match status" value="1"/>
</dbReference>
<evidence type="ECO:0000256" key="3">
    <source>
        <dbReference type="ARBA" id="ARBA00022679"/>
    </source>
</evidence>
<sequence length="327" mass="35907">MTHVAVVIVGFRNAGEVRDCIAQLGQSTHIDFSVHVCENGGSAAFPPLVEAVAEVTGELARTPNGERMVDHRSGRLPGGQPVELYDAGANLGYAGGINVCFAAIAAEGRYDAVWILNPDTEPHADAMDALRRHQEAGGYGIVGSRLVRTPSGTIQLYGARWRAVIARGFNIGLGQAADHQPDVAAIERDLDYVAGASMYAPRRYVEEVGPFDERYFLYYEETDWCFRRGGHALGYAHDSIVLHAHGSTIGSSVSRKHRSPLAVYLDERNKLLFTRRFRPSLYPVVAATTLVLTAQYLKARAWRNWQVALAGWWAGIRGETGRPQRFS</sequence>
<protein>
    <submittedName>
        <fullName evidence="4">Glycosyltransferase</fullName>
    </submittedName>
</protein>
<dbReference type="InterPro" id="IPR029044">
    <property type="entry name" value="Nucleotide-diphossugar_trans"/>
</dbReference>
<dbReference type="AlphaFoldDB" id="U6BS18"/>
<gene>
    <name evidence="4" type="primary">spsQ</name>
</gene>
<dbReference type="PANTHER" id="PTHR43179:SF12">
    <property type="entry name" value="GALACTOFURANOSYLTRANSFERASE GLFT2"/>
    <property type="match status" value="1"/>
</dbReference>
<reference evidence="4" key="1">
    <citation type="submission" date="2013-06" db="EMBL/GenBank/DDBJ databases">
        <title>Genes involved in sphingan Ss biosynthesis of Sphingomonas sanxanigenens.</title>
        <authorList>
            <person name="Huang H."/>
        </authorList>
    </citation>
    <scope>NUCLEOTIDE SEQUENCE</scope>
    <source>
        <strain evidence="4">NX02</strain>
    </source>
</reference>
<accession>U6BS18</accession>
<organism evidence="4">
    <name type="scientific">Sphingomonas sanxanigenens</name>
    <dbReference type="NCBI Taxonomy" id="397260"/>
    <lineage>
        <taxon>Bacteria</taxon>
        <taxon>Pseudomonadati</taxon>
        <taxon>Pseudomonadota</taxon>
        <taxon>Alphaproteobacteria</taxon>
        <taxon>Sphingomonadales</taxon>
        <taxon>Sphingomonadaceae</taxon>
        <taxon>Sphingomonas</taxon>
    </lineage>
</organism>
<name>U6BS18_9SPHN</name>
<dbReference type="PANTHER" id="PTHR43179">
    <property type="entry name" value="RHAMNOSYLTRANSFERASE WBBL"/>
    <property type="match status" value="1"/>
</dbReference>
<dbReference type="EMBL" id="KF301671">
    <property type="protein sequence ID" value="AHA38094.1"/>
    <property type="molecule type" value="Genomic_DNA"/>
</dbReference>
<evidence type="ECO:0000256" key="1">
    <source>
        <dbReference type="ARBA" id="ARBA00006739"/>
    </source>
</evidence>
<dbReference type="Gene3D" id="3.90.550.10">
    <property type="entry name" value="Spore Coat Polysaccharide Biosynthesis Protein SpsA, Chain A"/>
    <property type="match status" value="1"/>
</dbReference>
<evidence type="ECO:0000313" key="4">
    <source>
        <dbReference type="EMBL" id="AHA38094.1"/>
    </source>
</evidence>
<evidence type="ECO:0000256" key="2">
    <source>
        <dbReference type="ARBA" id="ARBA00022676"/>
    </source>
</evidence>
<proteinExistence type="inferred from homology"/>
<dbReference type="GO" id="GO:0016757">
    <property type="term" value="F:glycosyltransferase activity"/>
    <property type="evidence" value="ECO:0007669"/>
    <property type="project" value="UniProtKB-KW"/>
</dbReference>
<comment type="similarity">
    <text evidence="1">Belongs to the glycosyltransferase 2 family.</text>
</comment>
<keyword evidence="2" id="KW-0328">Glycosyltransferase</keyword>
<keyword evidence="3 4" id="KW-0808">Transferase</keyword>